<dbReference type="PROSITE" id="PS00078">
    <property type="entry name" value="COX2"/>
    <property type="match status" value="1"/>
</dbReference>
<sequence length="386" mass="42108">MKYAKRLQSLMLYALGMAAALPAWAVEVGDSVGGPAVRQLNLPVPVTKIAEQISSLHNMMLVICLVIFVAVFGVMFYSIFKHRKSLGHKPATFHESVGVEIAWTVVPFVIVILMAWPATKTVVAMKDTSNADVTIKATGMQWKWGYDYLKGEGAGISFLSNLATPRDQDPATVKNDNYLIEVDNEVVVPVNKKIRIVTTANDVIHGWTVPAFGVKQDAIPGFVRDTWFRAEKVGTYRGNCVELCGKDHAYMPIVVKVVTDAEYTAWVDGKKKEMAAKADDPSKVWTIDELKQRGEKVYAANCVACHQANGKGVPGAFAALDGSKIVNGPKAENINIVLNGKSAMPAWKASLSDTEIAAVITYTRNSWSNKAQENIVQPAEVLAARK</sequence>
<dbReference type="EC" id="7.1.1.9" evidence="19"/>
<dbReference type="GO" id="GO:0042773">
    <property type="term" value="P:ATP synthesis coupled electron transport"/>
    <property type="evidence" value="ECO:0007669"/>
    <property type="project" value="TreeGrafter"/>
</dbReference>
<accession>A0A3A3G7D6</accession>
<keyword evidence="14 20" id="KW-0472">Membrane</keyword>
<dbReference type="PROSITE" id="PS51007">
    <property type="entry name" value="CYTC"/>
    <property type="match status" value="1"/>
</dbReference>
<keyword evidence="11 20" id="KW-1133">Transmembrane helix</keyword>
<keyword evidence="13 19" id="KW-0186">Copper</keyword>
<evidence type="ECO:0000256" key="17">
    <source>
        <dbReference type="PROSITE-ProRule" id="PRU00433"/>
    </source>
</evidence>
<comment type="caution">
    <text evidence="25">The sequence shown here is derived from an EMBL/GenBank/DDBJ whole genome shotgun (WGS) entry which is preliminary data.</text>
</comment>
<evidence type="ECO:0000256" key="16">
    <source>
        <dbReference type="ARBA" id="ARBA00047816"/>
    </source>
</evidence>
<comment type="similarity">
    <text evidence="3 18">Belongs to the cytochrome c oxidase subunit 2 family.</text>
</comment>
<dbReference type="OrthoDB" id="9781261at2"/>
<evidence type="ECO:0000256" key="8">
    <source>
        <dbReference type="ARBA" id="ARBA00022723"/>
    </source>
</evidence>
<feature type="chain" id="PRO_5017375619" description="Cytochrome c oxidase subunit 2" evidence="21">
    <location>
        <begin position="26"/>
        <end position="386"/>
    </location>
</feature>
<evidence type="ECO:0000256" key="13">
    <source>
        <dbReference type="ARBA" id="ARBA00023008"/>
    </source>
</evidence>
<comment type="function">
    <text evidence="15 19">Subunits I and II form the functional core of the enzyme complex. Electrons originating in cytochrome c are transferred via heme a and Cu(A) to the binuclear center formed by heme a3 and Cu(B).</text>
</comment>
<evidence type="ECO:0000256" key="5">
    <source>
        <dbReference type="ARBA" id="ARBA00022617"/>
    </source>
</evidence>
<keyword evidence="8 17" id="KW-0479">Metal-binding</keyword>
<dbReference type="InterPro" id="IPR001505">
    <property type="entry name" value="Copper_CuA"/>
</dbReference>
<evidence type="ECO:0000256" key="6">
    <source>
        <dbReference type="ARBA" id="ARBA00022660"/>
    </source>
</evidence>
<proteinExistence type="inferred from homology"/>
<evidence type="ECO:0000256" key="7">
    <source>
        <dbReference type="ARBA" id="ARBA00022692"/>
    </source>
</evidence>
<evidence type="ECO:0000256" key="12">
    <source>
        <dbReference type="ARBA" id="ARBA00023004"/>
    </source>
</evidence>
<evidence type="ECO:0000256" key="11">
    <source>
        <dbReference type="ARBA" id="ARBA00022989"/>
    </source>
</evidence>
<evidence type="ECO:0000313" key="26">
    <source>
        <dbReference type="Proteomes" id="UP000266327"/>
    </source>
</evidence>
<evidence type="ECO:0000256" key="10">
    <source>
        <dbReference type="ARBA" id="ARBA00022982"/>
    </source>
</evidence>
<evidence type="ECO:0000259" key="22">
    <source>
        <dbReference type="PROSITE" id="PS50857"/>
    </source>
</evidence>
<dbReference type="NCBIfam" id="TIGR02866">
    <property type="entry name" value="CoxB"/>
    <property type="match status" value="1"/>
</dbReference>
<dbReference type="InterPro" id="IPR036909">
    <property type="entry name" value="Cyt_c-like_dom_sf"/>
</dbReference>
<evidence type="ECO:0000256" key="21">
    <source>
        <dbReference type="SAM" id="SignalP"/>
    </source>
</evidence>
<dbReference type="PANTHER" id="PTHR22888">
    <property type="entry name" value="CYTOCHROME C OXIDASE, SUBUNIT II"/>
    <property type="match status" value="1"/>
</dbReference>
<dbReference type="GO" id="GO:0042597">
    <property type="term" value="C:periplasmic space"/>
    <property type="evidence" value="ECO:0007669"/>
    <property type="project" value="UniProtKB-SubCell"/>
</dbReference>
<keyword evidence="7 18" id="KW-0812">Transmembrane</keyword>
<keyword evidence="4 18" id="KW-0813">Transport</keyword>
<comment type="catalytic activity">
    <reaction evidence="16 19">
        <text>4 Fe(II)-[cytochrome c] + O2 + 8 H(+)(in) = 4 Fe(III)-[cytochrome c] + 2 H2O + 4 H(+)(out)</text>
        <dbReference type="Rhea" id="RHEA:11436"/>
        <dbReference type="Rhea" id="RHEA-COMP:10350"/>
        <dbReference type="Rhea" id="RHEA-COMP:14399"/>
        <dbReference type="ChEBI" id="CHEBI:15377"/>
        <dbReference type="ChEBI" id="CHEBI:15378"/>
        <dbReference type="ChEBI" id="CHEBI:15379"/>
        <dbReference type="ChEBI" id="CHEBI:29033"/>
        <dbReference type="ChEBI" id="CHEBI:29034"/>
        <dbReference type="EC" id="7.1.1.9"/>
    </reaction>
</comment>
<keyword evidence="10 18" id="KW-0249">Electron transport</keyword>
<dbReference type="GO" id="GO:0016491">
    <property type="term" value="F:oxidoreductase activity"/>
    <property type="evidence" value="ECO:0007669"/>
    <property type="project" value="UniProtKB-KW"/>
</dbReference>
<evidence type="ECO:0000256" key="3">
    <source>
        <dbReference type="ARBA" id="ARBA00007866"/>
    </source>
</evidence>
<evidence type="ECO:0000256" key="9">
    <source>
        <dbReference type="ARBA" id="ARBA00022967"/>
    </source>
</evidence>
<dbReference type="InterPro" id="IPR036257">
    <property type="entry name" value="Cyt_c_oxidase_su2_TM_sf"/>
</dbReference>
<dbReference type="Gene3D" id="1.10.760.10">
    <property type="entry name" value="Cytochrome c-like domain"/>
    <property type="match status" value="1"/>
</dbReference>
<dbReference type="Proteomes" id="UP000266327">
    <property type="component" value="Unassembled WGS sequence"/>
</dbReference>
<evidence type="ECO:0000259" key="24">
    <source>
        <dbReference type="PROSITE" id="PS51007"/>
    </source>
</evidence>
<keyword evidence="21" id="KW-0732">Signal</keyword>
<gene>
    <name evidence="25" type="primary">coxB</name>
    <name evidence="25" type="ORF">D3878_19775</name>
</gene>
<dbReference type="RefSeq" id="WP_119787046.1">
    <property type="nucleotide sequence ID" value="NZ_QYUQ01000002.1"/>
</dbReference>
<dbReference type="InterPro" id="IPR045187">
    <property type="entry name" value="CcO_II"/>
</dbReference>
<dbReference type="InterPro" id="IPR008972">
    <property type="entry name" value="Cupredoxin"/>
</dbReference>
<dbReference type="Pfam" id="PF02790">
    <property type="entry name" value="COX2_TM"/>
    <property type="match status" value="1"/>
</dbReference>
<dbReference type="Pfam" id="PF00116">
    <property type="entry name" value="COX2"/>
    <property type="match status" value="1"/>
</dbReference>
<evidence type="ECO:0000256" key="14">
    <source>
        <dbReference type="ARBA" id="ARBA00023136"/>
    </source>
</evidence>
<dbReference type="PROSITE" id="PS50999">
    <property type="entry name" value="COX2_TM"/>
    <property type="match status" value="1"/>
</dbReference>
<name>A0A3A3G7D6_9BURK</name>
<comment type="cofactor">
    <cofactor evidence="19">
        <name>Cu cation</name>
        <dbReference type="ChEBI" id="CHEBI:23378"/>
    </cofactor>
    <text evidence="19">Binds a copper A center.</text>
</comment>
<dbReference type="InterPro" id="IPR002429">
    <property type="entry name" value="CcO_II-like_C"/>
</dbReference>
<evidence type="ECO:0000256" key="1">
    <source>
        <dbReference type="ARBA" id="ARBA00004141"/>
    </source>
</evidence>
<evidence type="ECO:0000256" key="18">
    <source>
        <dbReference type="RuleBase" id="RU000456"/>
    </source>
</evidence>
<evidence type="ECO:0000313" key="25">
    <source>
        <dbReference type="EMBL" id="RJG03555.1"/>
    </source>
</evidence>
<keyword evidence="6 18" id="KW-0679">Respiratory chain</keyword>
<feature type="domain" description="Cytochrome c" evidence="24">
    <location>
        <begin position="289"/>
        <end position="367"/>
    </location>
</feature>
<feature type="transmembrane region" description="Helical" evidence="20">
    <location>
        <begin position="101"/>
        <end position="119"/>
    </location>
</feature>
<evidence type="ECO:0000256" key="15">
    <source>
        <dbReference type="ARBA" id="ARBA00024688"/>
    </source>
</evidence>
<dbReference type="GO" id="GO:0005507">
    <property type="term" value="F:copper ion binding"/>
    <property type="evidence" value="ECO:0007669"/>
    <property type="project" value="InterPro"/>
</dbReference>
<evidence type="ECO:0000259" key="23">
    <source>
        <dbReference type="PROSITE" id="PS50999"/>
    </source>
</evidence>
<keyword evidence="12 17" id="KW-0408">Iron</keyword>
<keyword evidence="9" id="KW-1278">Translocase</keyword>
<dbReference type="GO" id="GO:0020037">
    <property type="term" value="F:heme binding"/>
    <property type="evidence" value="ECO:0007669"/>
    <property type="project" value="InterPro"/>
</dbReference>
<dbReference type="Gene3D" id="2.60.40.420">
    <property type="entry name" value="Cupredoxins - blue copper proteins"/>
    <property type="match status" value="1"/>
</dbReference>
<evidence type="ECO:0000256" key="19">
    <source>
        <dbReference type="RuleBase" id="RU004024"/>
    </source>
</evidence>
<feature type="transmembrane region" description="Helical" evidence="20">
    <location>
        <begin position="59"/>
        <end position="80"/>
    </location>
</feature>
<dbReference type="EMBL" id="QYUQ01000002">
    <property type="protein sequence ID" value="RJG03555.1"/>
    <property type="molecule type" value="Genomic_DNA"/>
</dbReference>
<dbReference type="GO" id="GO:0004129">
    <property type="term" value="F:cytochrome-c oxidase activity"/>
    <property type="evidence" value="ECO:0007669"/>
    <property type="project" value="UniProtKB-EC"/>
</dbReference>
<feature type="domain" description="Cytochrome oxidase subunit II transmembrane region profile" evidence="23">
    <location>
        <begin position="34"/>
        <end position="129"/>
    </location>
</feature>
<dbReference type="AlphaFoldDB" id="A0A3A3G7D6"/>
<evidence type="ECO:0000256" key="20">
    <source>
        <dbReference type="SAM" id="Phobius"/>
    </source>
</evidence>
<evidence type="ECO:0000256" key="2">
    <source>
        <dbReference type="ARBA" id="ARBA00004418"/>
    </source>
</evidence>
<dbReference type="SUPFAM" id="SSF81464">
    <property type="entry name" value="Cytochrome c oxidase subunit II-like, transmembrane region"/>
    <property type="match status" value="1"/>
</dbReference>
<dbReference type="InterPro" id="IPR011759">
    <property type="entry name" value="Cyt_c_oxidase_su2_TM_dom"/>
</dbReference>
<protein>
    <recommendedName>
        <fullName evidence="19">Cytochrome c oxidase subunit 2</fullName>
        <ecNumber evidence="19">7.1.1.9</ecNumber>
    </recommendedName>
</protein>
<reference evidence="26" key="1">
    <citation type="submission" date="2018-09" db="EMBL/GenBank/DDBJ databases">
        <authorList>
            <person name="Zhu H."/>
        </authorList>
    </citation>
    <scope>NUCLEOTIDE SEQUENCE [LARGE SCALE GENOMIC DNA]</scope>
    <source>
        <strain evidence="26">K1S02-23</strain>
    </source>
</reference>
<dbReference type="PRINTS" id="PR01166">
    <property type="entry name" value="CYCOXIDASEII"/>
</dbReference>
<keyword evidence="5 17" id="KW-0349">Heme</keyword>
<dbReference type="PROSITE" id="PS50857">
    <property type="entry name" value="COX2_CUA"/>
    <property type="match status" value="1"/>
</dbReference>
<feature type="domain" description="Cytochrome oxidase subunit II copper A binding" evidence="22">
    <location>
        <begin position="130"/>
        <end position="269"/>
    </location>
</feature>
<dbReference type="InterPro" id="IPR014222">
    <property type="entry name" value="Cyt_c_oxidase_su2"/>
</dbReference>
<dbReference type="PANTHER" id="PTHR22888:SF9">
    <property type="entry name" value="CYTOCHROME C OXIDASE SUBUNIT 2"/>
    <property type="match status" value="1"/>
</dbReference>
<keyword evidence="26" id="KW-1185">Reference proteome</keyword>
<dbReference type="SUPFAM" id="SSF46626">
    <property type="entry name" value="Cytochrome c"/>
    <property type="match status" value="1"/>
</dbReference>
<dbReference type="InterPro" id="IPR009056">
    <property type="entry name" value="Cyt_c-like_dom"/>
</dbReference>
<evidence type="ECO:0000256" key="4">
    <source>
        <dbReference type="ARBA" id="ARBA00022448"/>
    </source>
</evidence>
<feature type="signal peptide" evidence="21">
    <location>
        <begin position="1"/>
        <end position="25"/>
    </location>
</feature>
<organism evidence="25 26">
    <name type="scientific">Noviherbaspirillum sedimenti</name>
    <dbReference type="NCBI Taxonomy" id="2320865"/>
    <lineage>
        <taxon>Bacteria</taxon>
        <taxon>Pseudomonadati</taxon>
        <taxon>Pseudomonadota</taxon>
        <taxon>Betaproteobacteria</taxon>
        <taxon>Burkholderiales</taxon>
        <taxon>Oxalobacteraceae</taxon>
        <taxon>Noviherbaspirillum</taxon>
    </lineage>
</organism>
<dbReference type="SUPFAM" id="SSF49503">
    <property type="entry name" value="Cupredoxins"/>
    <property type="match status" value="1"/>
</dbReference>
<keyword evidence="25" id="KW-0560">Oxidoreductase</keyword>
<dbReference type="Gene3D" id="1.10.287.90">
    <property type="match status" value="1"/>
</dbReference>
<comment type="subcellular location">
    <subcellularLocation>
        <location evidence="18">Cell membrane</location>
        <topology evidence="18">Multi-pass membrane protein</topology>
    </subcellularLocation>
    <subcellularLocation>
        <location evidence="1">Membrane</location>
        <topology evidence="1">Multi-pass membrane protein</topology>
    </subcellularLocation>
    <subcellularLocation>
        <location evidence="2">Periplasm</location>
    </subcellularLocation>
</comment>
<dbReference type="Pfam" id="PF13442">
    <property type="entry name" value="Cytochrome_CBB3"/>
    <property type="match status" value="1"/>
</dbReference>
<dbReference type="GO" id="GO:0005886">
    <property type="term" value="C:plasma membrane"/>
    <property type="evidence" value="ECO:0007669"/>
    <property type="project" value="UniProtKB-SubCell"/>
</dbReference>